<keyword evidence="2" id="KW-1185">Reference proteome</keyword>
<accession>A0A225DTV6</accession>
<keyword evidence="1" id="KW-0067">ATP-binding</keyword>
<dbReference type="EMBL" id="NIDE01000007">
    <property type="protein sequence ID" value="OWK41026.1"/>
    <property type="molecule type" value="Genomic_DNA"/>
</dbReference>
<keyword evidence="1" id="KW-0378">Hydrolase</keyword>
<organism evidence="1 2">
    <name type="scientific">Fimbriiglobus ruber</name>
    <dbReference type="NCBI Taxonomy" id="1908690"/>
    <lineage>
        <taxon>Bacteria</taxon>
        <taxon>Pseudomonadati</taxon>
        <taxon>Planctomycetota</taxon>
        <taxon>Planctomycetia</taxon>
        <taxon>Gemmatales</taxon>
        <taxon>Gemmataceae</taxon>
        <taxon>Fimbriiglobus</taxon>
    </lineage>
</organism>
<reference evidence="2" key="1">
    <citation type="submission" date="2017-06" db="EMBL/GenBank/DDBJ databases">
        <title>Genome analysis of Fimbriiglobus ruber SP5, the first member of the order Planctomycetales with confirmed chitinolytic capability.</title>
        <authorList>
            <person name="Ravin N.V."/>
            <person name="Rakitin A.L."/>
            <person name="Ivanova A.A."/>
            <person name="Beletsky A.V."/>
            <person name="Kulichevskaya I.S."/>
            <person name="Mardanov A.V."/>
            <person name="Dedysh S.N."/>
        </authorList>
    </citation>
    <scope>NUCLEOTIDE SEQUENCE [LARGE SCALE GENOMIC DNA]</scope>
    <source>
        <strain evidence="2">SP5</strain>
    </source>
</reference>
<dbReference type="Proteomes" id="UP000214646">
    <property type="component" value="Unassembled WGS sequence"/>
</dbReference>
<dbReference type="AlphaFoldDB" id="A0A225DTV6"/>
<comment type="caution">
    <text evidence="1">The sequence shown here is derived from an EMBL/GenBank/DDBJ whole genome shotgun (WGS) entry which is preliminary data.</text>
</comment>
<sequence>MGRGLRRRSYAVEPDGRLAPEYADIYGVPFSGFPVAGLPETRTPPTPKPGKTVRAVPERLLAPDETGRPRDYLEVTFPRVVGYHFDVPAERLRAKFDQAHRIVLTTQDIPTWVKNAPVVGASTVLTLEEAQAARPQTVAFRLATHLQQHHFRDRPWLFPQLLGITREWLGDPDGDSPNVDYGDETFPGLLLFAEKSSAVCEKIARAIVSASGGDQRLRAELAAADPRGTTVGVSFDTVKDGLTTDPAKCHLNFVPQDSDWETIVCGKLEHMLEVRAYVKNQSLGFRIPYTCEGKPGNYFPDLIVKLDDGHGPGDLLHLVLEVSGQKKKEKEAKVETAKTMWVPAVNNLGTFGRWAFLEIDGANLHKTMQEVRKLLKAHAG</sequence>
<protein>
    <submittedName>
        <fullName evidence="1">Type III restriction-modification enzyme, helicase subunit</fullName>
    </submittedName>
</protein>
<gene>
    <name evidence="1" type="ORF">FRUB_04918</name>
</gene>
<name>A0A225DTV6_9BACT</name>
<keyword evidence="1" id="KW-0347">Helicase</keyword>
<proteinExistence type="predicted"/>
<dbReference type="GO" id="GO:0004386">
    <property type="term" value="F:helicase activity"/>
    <property type="evidence" value="ECO:0007669"/>
    <property type="project" value="UniProtKB-KW"/>
</dbReference>
<keyword evidence="1" id="KW-0547">Nucleotide-binding</keyword>
<evidence type="ECO:0000313" key="1">
    <source>
        <dbReference type="EMBL" id="OWK41026.1"/>
    </source>
</evidence>
<evidence type="ECO:0000313" key="2">
    <source>
        <dbReference type="Proteomes" id="UP000214646"/>
    </source>
</evidence>